<gene>
    <name evidence="1" type="ORF">R1flu_027916</name>
</gene>
<reference evidence="1 2" key="1">
    <citation type="submission" date="2024-09" db="EMBL/GenBank/DDBJ databases">
        <title>Chromosome-scale assembly of Riccia fluitans.</title>
        <authorList>
            <person name="Paukszto L."/>
            <person name="Sawicki J."/>
            <person name="Karawczyk K."/>
            <person name="Piernik-Szablinska J."/>
            <person name="Szczecinska M."/>
            <person name="Mazdziarz M."/>
        </authorList>
    </citation>
    <scope>NUCLEOTIDE SEQUENCE [LARGE SCALE GENOMIC DNA]</scope>
    <source>
        <strain evidence="1">Rf_01</strain>
        <tissue evidence="1">Aerial parts of the thallus</tissue>
    </source>
</reference>
<protein>
    <submittedName>
        <fullName evidence="1">Uncharacterized protein</fullName>
    </submittedName>
</protein>
<comment type="caution">
    <text evidence="1">The sequence shown here is derived from an EMBL/GenBank/DDBJ whole genome shotgun (WGS) entry which is preliminary data.</text>
</comment>
<name>A0ABD1XP84_9MARC</name>
<dbReference type="AlphaFoldDB" id="A0ABD1XP84"/>
<evidence type="ECO:0000313" key="2">
    <source>
        <dbReference type="Proteomes" id="UP001605036"/>
    </source>
</evidence>
<keyword evidence="2" id="KW-1185">Reference proteome</keyword>
<sequence>MLGSVARTSVDRWHASAEVNSLEELLDALTLINWMQAPSPSHDSISGVAGVGDRGATVLLGLGCFLLCPIHDEIGSGRWFPISVWRYGVSVCILVCPISSRLDAIGHFLACNPSVRLALLALRFMPQVDPSPSTCAIAHSVPSSPHVKLSHRRGLFQRYCAVSACRYQVASSTLSQLVVAPTIS</sequence>
<accession>A0ABD1XP84</accession>
<organism evidence="1 2">
    <name type="scientific">Riccia fluitans</name>
    <dbReference type="NCBI Taxonomy" id="41844"/>
    <lineage>
        <taxon>Eukaryota</taxon>
        <taxon>Viridiplantae</taxon>
        <taxon>Streptophyta</taxon>
        <taxon>Embryophyta</taxon>
        <taxon>Marchantiophyta</taxon>
        <taxon>Marchantiopsida</taxon>
        <taxon>Marchantiidae</taxon>
        <taxon>Marchantiales</taxon>
        <taxon>Ricciaceae</taxon>
        <taxon>Riccia</taxon>
    </lineage>
</organism>
<evidence type="ECO:0000313" key="1">
    <source>
        <dbReference type="EMBL" id="KAL2609343.1"/>
    </source>
</evidence>
<proteinExistence type="predicted"/>
<dbReference type="EMBL" id="JBHFFA010000008">
    <property type="protein sequence ID" value="KAL2609343.1"/>
    <property type="molecule type" value="Genomic_DNA"/>
</dbReference>
<dbReference type="Proteomes" id="UP001605036">
    <property type="component" value="Unassembled WGS sequence"/>
</dbReference>